<dbReference type="PANTHER" id="PTHR31302">
    <property type="entry name" value="TRANSMEMBRANE PROTEIN WITH METALLOPHOSPHOESTERASE DOMAIN-RELATED"/>
    <property type="match status" value="1"/>
</dbReference>
<reference evidence="4" key="1">
    <citation type="journal article" date="2021" name="mSystems">
        <title>Bacteria and Archaea Synergistically Convert Glycine Betaine to Biogenic Methane in the Formosa Cold Seep of the South China Sea.</title>
        <authorList>
            <person name="Li L."/>
            <person name="Zhang W."/>
            <person name="Zhang S."/>
            <person name="Song L."/>
            <person name="Sun Q."/>
            <person name="Zhang H."/>
            <person name="Xiang H."/>
            <person name="Dong X."/>
        </authorList>
    </citation>
    <scope>NUCLEOTIDE SEQUENCE</scope>
    <source>
        <strain evidence="4">ZWT</strain>
    </source>
</reference>
<organism evidence="4 5">
    <name type="scientific">Oceanirhabdus seepicola</name>
    <dbReference type="NCBI Taxonomy" id="2828781"/>
    <lineage>
        <taxon>Bacteria</taxon>
        <taxon>Bacillati</taxon>
        <taxon>Bacillota</taxon>
        <taxon>Clostridia</taxon>
        <taxon>Eubacteriales</taxon>
        <taxon>Clostridiaceae</taxon>
        <taxon>Oceanirhabdus</taxon>
    </lineage>
</organism>
<protein>
    <submittedName>
        <fullName evidence="4">Metallophosphoesterase</fullName>
    </submittedName>
</protein>
<name>A0A9J6NXP9_9CLOT</name>
<evidence type="ECO:0000259" key="3">
    <source>
        <dbReference type="Pfam" id="PF00149"/>
    </source>
</evidence>
<dbReference type="AlphaFoldDB" id="A0A9J6NXP9"/>
<comment type="caution">
    <text evidence="4">The sequence shown here is derived from an EMBL/GenBank/DDBJ whole genome shotgun (WGS) entry which is preliminary data.</text>
</comment>
<dbReference type="InterPro" id="IPR004843">
    <property type="entry name" value="Calcineurin-like_PHP"/>
</dbReference>
<dbReference type="EMBL" id="JAGSOJ010000001">
    <property type="protein sequence ID" value="MCM1988673.1"/>
    <property type="molecule type" value="Genomic_DNA"/>
</dbReference>
<accession>A0A9J6NXP9</accession>
<dbReference type="InterPro" id="IPR051158">
    <property type="entry name" value="Metallophosphoesterase_sf"/>
</dbReference>
<evidence type="ECO:0000256" key="1">
    <source>
        <dbReference type="ARBA" id="ARBA00022723"/>
    </source>
</evidence>
<dbReference type="PANTHER" id="PTHR31302:SF31">
    <property type="entry name" value="PHOSPHODIESTERASE YAEI"/>
    <property type="match status" value="1"/>
</dbReference>
<feature type="domain" description="Calcineurin-like phosphoesterase" evidence="3">
    <location>
        <begin position="42"/>
        <end position="202"/>
    </location>
</feature>
<dbReference type="InterPro" id="IPR029052">
    <property type="entry name" value="Metallo-depent_PP-like"/>
</dbReference>
<dbReference type="RefSeq" id="WP_250857544.1">
    <property type="nucleotide sequence ID" value="NZ_JAGSOJ010000001.1"/>
</dbReference>
<gene>
    <name evidence="4" type="ORF">KDK92_02900</name>
</gene>
<keyword evidence="2" id="KW-0378">Hydrolase</keyword>
<dbReference type="GO" id="GO:0016020">
    <property type="term" value="C:membrane"/>
    <property type="evidence" value="ECO:0007669"/>
    <property type="project" value="GOC"/>
</dbReference>
<sequence length="268" mass="30903">MNLIITLTTSLLITARIIYEVNFTKINEIRIESKKLKSIDELRVLQISDFHNKRLFSDKKYKQTIERCNPHFIVITGDIISKDHRDFSGAYRLIKLVLDYTDEVYFVNGNHEYANKRSDEFLTKIKHMGVNILDNKSRVLKIGEDKINICGANDARSEEDDLKKTFHNVDFTKLSILVSHSPQILDRDEDIKCDLTLLGDTHGGQIRIPFIGALFTSQGLFPKLQKGLYFFEEKDRAVYIDSGVGVHSLPIRLFNRSQVSLIKINKKI</sequence>
<reference evidence="4" key="2">
    <citation type="submission" date="2021-04" db="EMBL/GenBank/DDBJ databases">
        <authorList>
            <person name="Dong X."/>
        </authorList>
    </citation>
    <scope>NUCLEOTIDE SEQUENCE</scope>
    <source>
        <strain evidence="4">ZWT</strain>
    </source>
</reference>
<evidence type="ECO:0000256" key="2">
    <source>
        <dbReference type="ARBA" id="ARBA00022801"/>
    </source>
</evidence>
<evidence type="ECO:0000313" key="5">
    <source>
        <dbReference type="Proteomes" id="UP001056429"/>
    </source>
</evidence>
<dbReference type="Pfam" id="PF00149">
    <property type="entry name" value="Metallophos"/>
    <property type="match status" value="1"/>
</dbReference>
<evidence type="ECO:0000313" key="4">
    <source>
        <dbReference type="EMBL" id="MCM1988673.1"/>
    </source>
</evidence>
<keyword evidence="5" id="KW-1185">Reference proteome</keyword>
<dbReference type="Gene3D" id="3.60.21.10">
    <property type="match status" value="1"/>
</dbReference>
<dbReference type="GO" id="GO:0046872">
    <property type="term" value="F:metal ion binding"/>
    <property type="evidence" value="ECO:0007669"/>
    <property type="project" value="UniProtKB-KW"/>
</dbReference>
<dbReference type="SUPFAM" id="SSF56300">
    <property type="entry name" value="Metallo-dependent phosphatases"/>
    <property type="match status" value="1"/>
</dbReference>
<dbReference type="GO" id="GO:0008758">
    <property type="term" value="F:UDP-2,3-diacylglucosamine hydrolase activity"/>
    <property type="evidence" value="ECO:0007669"/>
    <property type="project" value="TreeGrafter"/>
</dbReference>
<dbReference type="GO" id="GO:0009245">
    <property type="term" value="P:lipid A biosynthetic process"/>
    <property type="evidence" value="ECO:0007669"/>
    <property type="project" value="TreeGrafter"/>
</dbReference>
<keyword evidence="1" id="KW-0479">Metal-binding</keyword>
<proteinExistence type="predicted"/>
<dbReference type="Proteomes" id="UP001056429">
    <property type="component" value="Unassembled WGS sequence"/>
</dbReference>